<dbReference type="CDD" id="cd22273">
    <property type="entry name" value="DPBB_SPI-like"/>
    <property type="match status" value="1"/>
</dbReference>
<keyword evidence="5" id="KW-1185">Reference proteome</keyword>
<dbReference type="Proteomes" id="UP001175271">
    <property type="component" value="Unassembled WGS sequence"/>
</dbReference>
<evidence type="ECO:0000256" key="1">
    <source>
        <dbReference type="ARBA" id="ARBA00022729"/>
    </source>
</evidence>
<dbReference type="InterPro" id="IPR009009">
    <property type="entry name" value="RlpA-like_DPBB"/>
</dbReference>
<feature type="signal peptide" evidence="2">
    <location>
        <begin position="1"/>
        <end position="17"/>
    </location>
</feature>
<dbReference type="InterPro" id="IPR051477">
    <property type="entry name" value="Expansin_CellWall"/>
</dbReference>
<dbReference type="AlphaFoldDB" id="A0AA39IAQ9"/>
<keyword evidence="1 2" id="KW-0732">Signal</keyword>
<comment type="caution">
    <text evidence="4">The sequence shown here is derived from an EMBL/GenBank/DDBJ whole genome shotgun (WGS) entry which is preliminary data.</text>
</comment>
<proteinExistence type="predicted"/>
<sequence>MLRSLALLLVLVALVNAAGFQLGKTIKGHFTYYTDQGYGACGTPINADSQLLVAVSYTYFTSSNPNNDPVCKGVCVKVEYKGKSITVPVKDKCWGCGRNKLDLSEPAFKALENLGVGRAKGASFTFVKC</sequence>
<feature type="domain" description="RlpA-like protein double-psi beta-barrel" evidence="3">
    <location>
        <begin position="59"/>
        <end position="119"/>
    </location>
</feature>
<name>A0AA39IAQ9_9BILA</name>
<reference evidence="4" key="1">
    <citation type="submission" date="2023-06" db="EMBL/GenBank/DDBJ databases">
        <title>Genomic analysis of the entomopathogenic nematode Steinernema hermaphroditum.</title>
        <authorList>
            <person name="Schwarz E.M."/>
            <person name="Heppert J.K."/>
            <person name="Baniya A."/>
            <person name="Schwartz H.T."/>
            <person name="Tan C.-H."/>
            <person name="Antoshechkin I."/>
            <person name="Sternberg P.W."/>
            <person name="Goodrich-Blair H."/>
            <person name="Dillman A.R."/>
        </authorList>
    </citation>
    <scope>NUCLEOTIDE SEQUENCE</scope>
    <source>
        <strain evidence="4">PS9179</strain>
        <tissue evidence="4">Whole animal</tissue>
    </source>
</reference>
<gene>
    <name evidence="4" type="ORF">QR680_014977</name>
</gene>
<evidence type="ECO:0000313" key="5">
    <source>
        <dbReference type="Proteomes" id="UP001175271"/>
    </source>
</evidence>
<evidence type="ECO:0000256" key="2">
    <source>
        <dbReference type="SAM" id="SignalP"/>
    </source>
</evidence>
<evidence type="ECO:0000259" key="3">
    <source>
        <dbReference type="Pfam" id="PF03330"/>
    </source>
</evidence>
<dbReference type="Pfam" id="PF03330">
    <property type="entry name" value="DPBB_1"/>
    <property type="match status" value="1"/>
</dbReference>
<feature type="chain" id="PRO_5041307044" description="RlpA-like protein double-psi beta-barrel domain-containing protein" evidence="2">
    <location>
        <begin position="18"/>
        <end position="129"/>
    </location>
</feature>
<dbReference type="GO" id="GO:0004869">
    <property type="term" value="F:cysteine-type endopeptidase inhibitor activity"/>
    <property type="evidence" value="ECO:0007669"/>
    <property type="project" value="InterPro"/>
</dbReference>
<accession>A0AA39IAQ9</accession>
<dbReference type="NCBIfam" id="NF041659">
    <property type="entry name" value="Papain_Inhib"/>
    <property type="match status" value="1"/>
</dbReference>
<dbReference type="InterPro" id="IPR048197">
    <property type="entry name" value="Papain_inhib"/>
</dbReference>
<dbReference type="GO" id="GO:0004867">
    <property type="term" value="F:serine-type endopeptidase inhibitor activity"/>
    <property type="evidence" value="ECO:0007669"/>
    <property type="project" value="InterPro"/>
</dbReference>
<dbReference type="PANTHER" id="PTHR31836:SF28">
    <property type="entry name" value="SRCR DOMAIN-CONTAINING PROTEIN-RELATED"/>
    <property type="match status" value="1"/>
</dbReference>
<dbReference type="InterPro" id="IPR036908">
    <property type="entry name" value="RlpA-like_sf"/>
</dbReference>
<organism evidence="4 5">
    <name type="scientific">Steinernema hermaphroditum</name>
    <dbReference type="NCBI Taxonomy" id="289476"/>
    <lineage>
        <taxon>Eukaryota</taxon>
        <taxon>Metazoa</taxon>
        <taxon>Ecdysozoa</taxon>
        <taxon>Nematoda</taxon>
        <taxon>Chromadorea</taxon>
        <taxon>Rhabditida</taxon>
        <taxon>Tylenchina</taxon>
        <taxon>Panagrolaimomorpha</taxon>
        <taxon>Strongyloidoidea</taxon>
        <taxon>Steinernematidae</taxon>
        <taxon>Steinernema</taxon>
    </lineage>
</organism>
<dbReference type="Gene3D" id="2.40.40.10">
    <property type="entry name" value="RlpA-like domain"/>
    <property type="match status" value="1"/>
</dbReference>
<protein>
    <recommendedName>
        <fullName evidence="3">RlpA-like protein double-psi beta-barrel domain-containing protein</fullName>
    </recommendedName>
</protein>
<dbReference type="EMBL" id="JAUCMV010000002">
    <property type="protein sequence ID" value="KAK0420937.1"/>
    <property type="molecule type" value="Genomic_DNA"/>
</dbReference>
<dbReference type="PANTHER" id="PTHR31836">
    <property type="match status" value="1"/>
</dbReference>
<evidence type="ECO:0000313" key="4">
    <source>
        <dbReference type="EMBL" id="KAK0420937.1"/>
    </source>
</evidence>
<dbReference type="SUPFAM" id="SSF50685">
    <property type="entry name" value="Barwin-like endoglucanases"/>
    <property type="match status" value="1"/>
</dbReference>